<feature type="domain" description="Calcineurin-like phosphoesterase" evidence="1">
    <location>
        <begin position="57"/>
        <end position="228"/>
    </location>
</feature>
<dbReference type="Gene3D" id="3.60.21.10">
    <property type="match status" value="1"/>
</dbReference>
<dbReference type="VEuPathDB" id="FungiDB:ASPZODRAFT_128977"/>
<keyword evidence="3" id="KW-1185">Reference proteome</keyword>
<name>A0A1L9STC0_9EURO</name>
<dbReference type="GeneID" id="34608634"/>
<gene>
    <name evidence="2" type="ORF">ASPZODRAFT_128977</name>
</gene>
<dbReference type="InterPro" id="IPR029052">
    <property type="entry name" value="Metallo-depent_PP-like"/>
</dbReference>
<sequence length="302" mass="34178">MEFGGNETGLDALLRRSEQESIRRRLLRSPVTVIAELIYRHFSLRAERSHINEQPVRVVCISDTHNTQPALPDGDILIHAGDLTQSGTRAELEAQIEWLHSQPHRFKVVIAGNHELCLDQKQLTERSIDWRSLHYLENSSVTLDLGCRRLKVFGSPYTPKHGNWVFQYARAENIWDDISIPANLDILVTHGPPRTHLDLGRFGCQFLREWLWSAQRKPCLHVFGHVHGGYGKETVAWDGLQRAYEGVMDGKVKYTNLVSLGYHALLRVVGIVNPTQRTVFVNAAAVGGVRDEKQRGAISVDI</sequence>
<evidence type="ECO:0000259" key="1">
    <source>
        <dbReference type="Pfam" id="PF00149"/>
    </source>
</evidence>
<accession>A0A1L9STC0</accession>
<evidence type="ECO:0000313" key="2">
    <source>
        <dbReference type="EMBL" id="OJJ50361.1"/>
    </source>
</evidence>
<evidence type="ECO:0000313" key="3">
    <source>
        <dbReference type="Proteomes" id="UP000184188"/>
    </source>
</evidence>
<dbReference type="InterPro" id="IPR004843">
    <property type="entry name" value="Calcineurin-like_PHP"/>
</dbReference>
<dbReference type="InterPro" id="IPR051693">
    <property type="entry name" value="UPF0046_metallophosphoest"/>
</dbReference>
<dbReference type="PANTHER" id="PTHR12905">
    <property type="entry name" value="METALLOPHOSPHOESTERASE"/>
    <property type="match status" value="1"/>
</dbReference>
<dbReference type="SUPFAM" id="SSF56300">
    <property type="entry name" value="Metallo-dependent phosphatases"/>
    <property type="match status" value="1"/>
</dbReference>
<dbReference type="OrthoDB" id="630188at2759"/>
<dbReference type="RefSeq" id="XP_022584871.1">
    <property type="nucleotide sequence ID" value="XM_022722169.1"/>
</dbReference>
<dbReference type="Pfam" id="PF00149">
    <property type="entry name" value="Metallophos"/>
    <property type="match status" value="1"/>
</dbReference>
<dbReference type="EMBL" id="KV878337">
    <property type="protein sequence ID" value="OJJ50361.1"/>
    <property type="molecule type" value="Genomic_DNA"/>
</dbReference>
<protein>
    <recommendedName>
        <fullName evidence="1">Calcineurin-like phosphoesterase domain-containing protein</fullName>
    </recommendedName>
</protein>
<dbReference type="CDD" id="cd07379">
    <property type="entry name" value="MPP_239FB"/>
    <property type="match status" value="1"/>
</dbReference>
<dbReference type="Proteomes" id="UP000184188">
    <property type="component" value="Unassembled WGS sequence"/>
</dbReference>
<reference evidence="3" key="1">
    <citation type="journal article" date="2017" name="Genome Biol.">
        <title>Comparative genomics reveals high biological diversity and specific adaptations in the industrially and medically important fungal genus Aspergillus.</title>
        <authorList>
            <person name="de Vries R.P."/>
            <person name="Riley R."/>
            <person name="Wiebenga A."/>
            <person name="Aguilar-Osorio G."/>
            <person name="Amillis S."/>
            <person name="Uchima C.A."/>
            <person name="Anderluh G."/>
            <person name="Asadollahi M."/>
            <person name="Askin M."/>
            <person name="Barry K."/>
            <person name="Battaglia E."/>
            <person name="Bayram O."/>
            <person name="Benocci T."/>
            <person name="Braus-Stromeyer S.A."/>
            <person name="Caldana C."/>
            <person name="Canovas D."/>
            <person name="Cerqueira G.C."/>
            <person name="Chen F."/>
            <person name="Chen W."/>
            <person name="Choi C."/>
            <person name="Clum A."/>
            <person name="Dos Santos R.A."/>
            <person name="Damasio A.R."/>
            <person name="Diallinas G."/>
            <person name="Emri T."/>
            <person name="Fekete E."/>
            <person name="Flipphi M."/>
            <person name="Freyberg S."/>
            <person name="Gallo A."/>
            <person name="Gournas C."/>
            <person name="Habgood R."/>
            <person name="Hainaut M."/>
            <person name="Harispe M.L."/>
            <person name="Henrissat B."/>
            <person name="Hilden K.S."/>
            <person name="Hope R."/>
            <person name="Hossain A."/>
            <person name="Karabika E."/>
            <person name="Karaffa L."/>
            <person name="Karanyi Z."/>
            <person name="Krasevec N."/>
            <person name="Kuo A."/>
            <person name="Kusch H."/>
            <person name="LaButti K."/>
            <person name="Lagendijk E.L."/>
            <person name="Lapidus A."/>
            <person name="Levasseur A."/>
            <person name="Lindquist E."/>
            <person name="Lipzen A."/>
            <person name="Logrieco A.F."/>
            <person name="MacCabe A."/>
            <person name="Maekelae M.R."/>
            <person name="Malavazi I."/>
            <person name="Melin P."/>
            <person name="Meyer V."/>
            <person name="Mielnichuk N."/>
            <person name="Miskei M."/>
            <person name="Molnar A.P."/>
            <person name="Mule G."/>
            <person name="Ngan C.Y."/>
            <person name="Orejas M."/>
            <person name="Orosz E."/>
            <person name="Ouedraogo J.P."/>
            <person name="Overkamp K.M."/>
            <person name="Park H.-S."/>
            <person name="Perrone G."/>
            <person name="Piumi F."/>
            <person name="Punt P.J."/>
            <person name="Ram A.F."/>
            <person name="Ramon A."/>
            <person name="Rauscher S."/>
            <person name="Record E."/>
            <person name="Riano-Pachon D.M."/>
            <person name="Robert V."/>
            <person name="Roehrig J."/>
            <person name="Ruller R."/>
            <person name="Salamov A."/>
            <person name="Salih N.S."/>
            <person name="Samson R.A."/>
            <person name="Sandor E."/>
            <person name="Sanguinetti M."/>
            <person name="Schuetze T."/>
            <person name="Sepcic K."/>
            <person name="Shelest E."/>
            <person name="Sherlock G."/>
            <person name="Sophianopoulou V."/>
            <person name="Squina F.M."/>
            <person name="Sun H."/>
            <person name="Susca A."/>
            <person name="Todd R.B."/>
            <person name="Tsang A."/>
            <person name="Unkles S.E."/>
            <person name="van de Wiele N."/>
            <person name="van Rossen-Uffink D."/>
            <person name="Oliveira J.V."/>
            <person name="Vesth T.C."/>
            <person name="Visser J."/>
            <person name="Yu J.-H."/>
            <person name="Zhou M."/>
            <person name="Andersen M.R."/>
            <person name="Archer D.B."/>
            <person name="Baker S.E."/>
            <person name="Benoit I."/>
            <person name="Brakhage A.A."/>
            <person name="Braus G.H."/>
            <person name="Fischer R."/>
            <person name="Frisvad J.C."/>
            <person name="Goldman G.H."/>
            <person name="Houbraken J."/>
            <person name="Oakley B."/>
            <person name="Pocsi I."/>
            <person name="Scazzocchio C."/>
            <person name="Seiboth B."/>
            <person name="vanKuyk P.A."/>
            <person name="Wortman J."/>
            <person name="Dyer P.S."/>
            <person name="Grigoriev I.V."/>
        </authorList>
    </citation>
    <scope>NUCLEOTIDE SEQUENCE [LARGE SCALE GENOMIC DNA]</scope>
    <source>
        <strain evidence="3">CBS 506.65</strain>
    </source>
</reference>
<organism evidence="2 3">
    <name type="scientific">Penicilliopsis zonata CBS 506.65</name>
    <dbReference type="NCBI Taxonomy" id="1073090"/>
    <lineage>
        <taxon>Eukaryota</taxon>
        <taxon>Fungi</taxon>
        <taxon>Dikarya</taxon>
        <taxon>Ascomycota</taxon>
        <taxon>Pezizomycotina</taxon>
        <taxon>Eurotiomycetes</taxon>
        <taxon>Eurotiomycetidae</taxon>
        <taxon>Eurotiales</taxon>
        <taxon>Aspergillaceae</taxon>
        <taxon>Penicilliopsis</taxon>
    </lineage>
</organism>
<dbReference type="AlphaFoldDB" id="A0A1L9STC0"/>
<dbReference type="GO" id="GO:0016787">
    <property type="term" value="F:hydrolase activity"/>
    <property type="evidence" value="ECO:0007669"/>
    <property type="project" value="InterPro"/>
</dbReference>
<proteinExistence type="predicted"/>
<dbReference type="PANTHER" id="PTHR12905:SF28">
    <property type="entry name" value="RHAMNOGALACTURONATE LYASE C-RELATED"/>
    <property type="match status" value="1"/>
</dbReference>